<dbReference type="AlphaFoldDB" id="A0A1Y3P843"/>
<feature type="coiled-coil region" evidence="1">
    <location>
        <begin position="64"/>
        <end position="91"/>
    </location>
</feature>
<name>A0A1Y3P843_9PSED</name>
<dbReference type="OrthoDB" id="6422829at2"/>
<evidence type="ECO:0000313" key="3">
    <source>
        <dbReference type="EMBL" id="OUM73743.1"/>
    </source>
</evidence>
<protein>
    <recommendedName>
        <fullName evidence="5">Phage abortive infection protein</fullName>
    </recommendedName>
</protein>
<organism evidence="3 4">
    <name type="scientific">Pseudomonas caspiana</name>
    <dbReference type="NCBI Taxonomy" id="1451454"/>
    <lineage>
        <taxon>Bacteria</taxon>
        <taxon>Pseudomonadati</taxon>
        <taxon>Pseudomonadota</taxon>
        <taxon>Gammaproteobacteria</taxon>
        <taxon>Pseudomonadales</taxon>
        <taxon>Pseudomonadaceae</taxon>
        <taxon>Pseudomonas</taxon>
    </lineage>
</organism>
<comment type="caution">
    <text evidence="3">The sequence shown here is derived from an EMBL/GenBank/DDBJ whole genome shotgun (WGS) entry which is preliminary data.</text>
</comment>
<accession>A0A1Y3P843</accession>
<feature type="transmembrane region" description="Helical" evidence="2">
    <location>
        <begin position="7"/>
        <end position="26"/>
    </location>
</feature>
<keyword evidence="4" id="KW-1185">Reference proteome</keyword>
<dbReference type="EMBL" id="LOHF01000008">
    <property type="protein sequence ID" value="OUM73743.1"/>
    <property type="molecule type" value="Genomic_DNA"/>
</dbReference>
<keyword evidence="2" id="KW-0472">Membrane</keyword>
<feature type="transmembrane region" description="Helical" evidence="2">
    <location>
        <begin position="46"/>
        <end position="67"/>
    </location>
</feature>
<sequence length="255" mass="29657">MHRKLGLIIFVVIAMSVTLVVLPWVATFHNAPLSTTPADWGVFGDYFGGVLSIPVSIFGFVALLITIKIQREAMEMQMAALKAQWKSIEQDKEARDDEVYSRQSLECFNEALSKLINPTDGRLYRNRVAWLESARLILTAKNLSARITSKSVRETYEAAEKVLRSRFSTLLNPDNNPDTIQPTYFYVMDWDRWMENRRQQPIDKTSAFVIYRFASWQRDEFDELDEIRDEVDPQLINRRYFGARQYVEHGDIDNC</sequence>
<dbReference type="Proteomes" id="UP000195440">
    <property type="component" value="Unassembled WGS sequence"/>
</dbReference>
<evidence type="ECO:0000313" key="4">
    <source>
        <dbReference type="Proteomes" id="UP000195440"/>
    </source>
</evidence>
<proteinExistence type="predicted"/>
<evidence type="ECO:0000256" key="1">
    <source>
        <dbReference type="SAM" id="Coils"/>
    </source>
</evidence>
<keyword evidence="2" id="KW-0812">Transmembrane</keyword>
<evidence type="ECO:0000256" key="2">
    <source>
        <dbReference type="SAM" id="Phobius"/>
    </source>
</evidence>
<keyword evidence="1" id="KW-0175">Coiled coil</keyword>
<gene>
    <name evidence="3" type="ORF">AUC60_11775</name>
</gene>
<evidence type="ECO:0008006" key="5">
    <source>
        <dbReference type="Google" id="ProtNLM"/>
    </source>
</evidence>
<dbReference type="RefSeq" id="WP_087267161.1">
    <property type="nucleotide sequence ID" value="NZ_JBJGBV010000002.1"/>
</dbReference>
<reference evidence="3 4" key="1">
    <citation type="journal article" date="2017" name="Syst. Appl. Microbiol.">
        <title>Pseudomonas caspiana sp. nov., a citrus pathogen in the Pseudomonas syringae phylogenetic group.</title>
        <authorList>
            <person name="Busquets A."/>
            <person name="Gomila M."/>
            <person name="Beiki F."/>
            <person name="Mulet M."/>
            <person name="Rahimian H."/>
            <person name="Garcia-Valdes E."/>
            <person name="Lalucat J."/>
        </authorList>
    </citation>
    <scope>NUCLEOTIDE SEQUENCE [LARGE SCALE GENOMIC DNA]</scope>
    <source>
        <strain evidence="3 4">FBF102</strain>
    </source>
</reference>
<keyword evidence="2" id="KW-1133">Transmembrane helix</keyword>